<gene>
    <name evidence="2" type="ORF">AB0D95_03305</name>
</gene>
<organism evidence="2 3">
    <name type="scientific">Streptomyces chilikensis</name>
    <dbReference type="NCBI Taxonomy" id="1194079"/>
    <lineage>
        <taxon>Bacteria</taxon>
        <taxon>Bacillati</taxon>
        <taxon>Actinomycetota</taxon>
        <taxon>Actinomycetes</taxon>
        <taxon>Kitasatosporales</taxon>
        <taxon>Streptomycetaceae</taxon>
        <taxon>Streptomyces</taxon>
    </lineage>
</organism>
<feature type="signal peptide" evidence="1">
    <location>
        <begin position="1"/>
        <end position="27"/>
    </location>
</feature>
<evidence type="ECO:0000313" key="3">
    <source>
        <dbReference type="Proteomes" id="UP001551584"/>
    </source>
</evidence>
<sequence length="108" mass="11459">MRKILTTLGTLATASLLVVGLTTSTSAATGQLHVTQNGQTTVYNNPSARACIKSDPAKGEVTFTNRLDDYAYLTDNACTRLIEGPGDPYLRRGQTRTLPAGTSVSIRA</sequence>
<accession>A0ABV3EJI6</accession>
<feature type="chain" id="PRO_5047301367" evidence="1">
    <location>
        <begin position="28"/>
        <end position="108"/>
    </location>
</feature>
<comment type="caution">
    <text evidence="2">The sequence shown here is derived from an EMBL/GenBank/DDBJ whole genome shotgun (WGS) entry which is preliminary data.</text>
</comment>
<proteinExistence type="predicted"/>
<evidence type="ECO:0000313" key="2">
    <source>
        <dbReference type="EMBL" id="MEU9576311.1"/>
    </source>
</evidence>
<evidence type="ECO:0000256" key="1">
    <source>
        <dbReference type="SAM" id="SignalP"/>
    </source>
</evidence>
<protein>
    <submittedName>
        <fullName evidence="2">Uncharacterized protein</fullName>
    </submittedName>
</protein>
<keyword evidence="3" id="KW-1185">Reference proteome</keyword>
<dbReference type="RefSeq" id="WP_359268448.1">
    <property type="nucleotide sequence ID" value="NZ_JBEZNA010000004.1"/>
</dbReference>
<keyword evidence="1" id="KW-0732">Signal</keyword>
<reference evidence="2 3" key="1">
    <citation type="submission" date="2024-06" db="EMBL/GenBank/DDBJ databases">
        <title>The Natural Products Discovery Center: Release of the First 8490 Sequenced Strains for Exploring Actinobacteria Biosynthetic Diversity.</title>
        <authorList>
            <person name="Kalkreuter E."/>
            <person name="Kautsar S.A."/>
            <person name="Yang D."/>
            <person name="Bader C.D."/>
            <person name="Teijaro C.N."/>
            <person name="Fluegel L."/>
            <person name="Davis C.M."/>
            <person name="Simpson J.R."/>
            <person name="Lauterbach L."/>
            <person name="Steele A.D."/>
            <person name="Gui C."/>
            <person name="Meng S."/>
            <person name="Li G."/>
            <person name="Viehrig K."/>
            <person name="Ye F."/>
            <person name="Su P."/>
            <person name="Kiefer A.F."/>
            <person name="Nichols A."/>
            <person name="Cepeda A.J."/>
            <person name="Yan W."/>
            <person name="Fan B."/>
            <person name="Jiang Y."/>
            <person name="Adhikari A."/>
            <person name="Zheng C.-J."/>
            <person name="Schuster L."/>
            <person name="Cowan T.M."/>
            <person name="Smanski M.J."/>
            <person name="Chevrette M.G."/>
            <person name="De Carvalho L.P.S."/>
            <person name="Shen B."/>
        </authorList>
    </citation>
    <scope>NUCLEOTIDE SEQUENCE [LARGE SCALE GENOMIC DNA]</scope>
    <source>
        <strain evidence="2 3">NPDC048117</strain>
    </source>
</reference>
<dbReference type="EMBL" id="JBEZNA010000004">
    <property type="protein sequence ID" value="MEU9576311.1"/>
    <property type="molecule type" value="Genomic_DNA"/>
</dbReference>
<dbReference type="Proteomes" id="UP001551584">
    <property type="component" value="Unassembled WGS sequence"/>
</dbReference>
<name>A0ABV3EJI6_9ACTN</name>